<gene>
    <name evidence="6" type="ORF">K5I21_16575</name>
    <name evidence="7" type="ORF">PM006_20475</name>
</gene>
<reference evidence="7" key="2">
    <citation type="submission" date="2023-01" db="EMBL/GenBank/DDBJ databases">
        <title>Human gut microbiome strain richness.</title>
        <authorList>
            <person name="Chen-Liaw A."/>
        </authorList>
    </citation>
    <scope>NUCLEOTIDE SEQUENCE</scope>
    <source>
        <strain evidence="7">B1_m1001713B170214d0_201011</strain>
    </source>
</reference>
<proteinExistence type="predicted"/>
<dbReference type="RefSeq" id="WP_003501358.1">
    <property type="nucleotide sequence ID" value="NZ_CP125623.1"/>
</dbReference>
<dbReference type="InterPro" id="IPR011010">
    <property type="entry name" value="DNA_brk_join_enz"/>
</dbReference>
<dbReference type="Proteomes" id="UP001203136">
    <property type="component" value="Unassembled WGS sequence"/>
</dbReference>
<dbReference type="PANTHER" id="PTHR30349">
    <property type="entry name" value="PHAGE INTEGRASE-RELATED"/>
    <property type="match status" value="1"/>
</dbReference>
<dbReference type="PROSITE" id="PS51898">
    <property type="entry name" value="TYR_RECOMBINASE"/>
    <property type="match status" value="1"/>
</dbReference>
<accession>A0AAW6B0L2</accession>
<evidence type="ECO:0000256" key="3">
    <source>
        <dbReference type="PROSITE-ProRule" id="PRU01248"/>
    </source>
</evidence>
<dbReference type="Pfam" id="PF00589">
    <property type="entry name" value="Phage_integrase"/>
    <property type="match status" value="1"/>
</dbReference>
<evidence type="ECO:0000259" key="5">
    <source>
        <dbReference type="PROSITE" id="PS51900"/>
    </source>
</evidence>
<protein>
    <submittedName>
        <fullName evidence="7">Tyrosine-type recombinase/integrase</fullName>
    </submittedName>
</protein>
<dbReference type="InterPro" id="IPR010998">
    <property type="entry name" value="Integrase_recombinase_N"/>
</dbReference>
<dbReference type="InterPro" id="IPR044068">
    <property type="entry name" value="CB"/>
</dbReference>
<dbReference type="EMBL" id="JAQLGM010000080">
    <property type="protein sequence ID" value="MDB2002581.1"/>
    <property type="molecule type" value="Genomic_DNA"/>
</dbReference>
<dbReference type="Gene3D" id="1.10.150.130">
    <property type="match status" value="1"/>
</dbReference>
<evidence type="ECO:0000256" key="2">
    <source>
        <dbReference type="ARBA" id="ARBA00023172"/>
    </source>
</evidence>
<evidence type="ECO:0000259" key="4">
    <source>
        <dbReference type="PROSITE" id="PS51898"/>
    </source>
</evidence>
<dbReference type="EMBL" id="JAINVB010000001">
    <property type="protein sequence ID" value="MCK0087459.1"/>
    <property type="molecule type" value="Genomic_DNA"/>
</dbReference>
<evidence type="ECO:0000313" key="8">
    <source>
        <dbReference type="Proteomes" id="UP001300871"/>
    </source>
</evidence>
<sequence length="306" mass="36075">MEESLENTVEQFKIYLEKQGRSAKTLTSYACSVSMFISLCGELTVENLKRYREYLLKNYQLNTVNTRIYGMNRYLDYLQESGRLPASLTLPSGGSPDWQEPIHLNPVKITRDGVYRMQPVKEQKKSYLDTVISQRDYERMKRRLKQDGNMYWYFVIRFLGATGARVSELLQIKIEDLRLGYLDLYTKGGKIRRLYFPRSLCAEAIPWFMERGTRSGFIFLNQHGNLISSRGIELRLKHFAKLYKINPKTVYPHSFRHRFAKNFLKRFNDISLLADLMGHDSIETTRIYLTRSSQEQKALLDRIITW</sequence>
<evidence type="ECO:0000256" key="1">
    <source>
        <dbReference type="ARBA" id="ARBA00023125"/>
    </source>
</evidence>
<dbReference type="Proteomes" id="UP001300871">
    <property type="component" value="Unassembled WGS sequence"/>
</dbReference>
<reference evidence="6" key="1">
    <citation type="journal article" date="2022" name="Cell Host Microbe">
        <title>Colonization of the live biotherapeutic product VE303 and modulation of the microbiota and metabolites in healthy volunteers.</title>
        <authorList>
            <person name="Dsouza M."/>
            <person name="Menon R."/>
            <person name="Crossette E."/>
            <person name="Bhattarai S.K."/>
            <person name="Schneider J."/>
            <person name="Kim Y.G."/>
            <person name="Reddy S."/>
            <person name="Caballero S."/>
            <person name="Felix C."/>
            <person name="Cornacchione L."/>
            <person name="Hendrickson J."/>
            <person name="Watson A.R."/>
            <person name="Minot S.S."/>
            <person name="Greenfield N."/>
            <person name="Schopf L."/>
            <person name="Szabady R."/>
            <person name="Patarroyo J."/>
            <person name="Smith W."/>
            <person name="Harrison P."/>
            <person name="Kuijper E.J."/>
            <person name="Kelly C.P."/>
            <person name="Olle B."/>
            <person name="Bobilev D."/>
            <person name="Silber J.L."/>
            <person name="Bucci V."/>
            <person name="Roberts B."/>
            <person name="Faith J."/>
            <person name="Norman J.M."/>
        </authorList>
    </citation>
    <scope>NUCLEOTIDE SEQUENCE</scope>
    <source>
        <strain evidence="6">VE303-04</strain>
    </source>
</reference>
<name>A0AAW6B0L2_CLOSY</name>
<dbReference type="InterPro" id="IPR050090">
    <property type="entry name" value="Tyrosine_recombinase_XerCD"/>
</dbReference>
<dbReference type="PANTHER" id="PTHR30349:SF89">
    <property type="entry name" value="INTEGRASE_RECOMBINASE"/>
    <property type="match status" value="1"/>
</dbReference>
<dbReference type="SUPFAM" id="SSF56349">
    <property type="entry name" value="DNA breaking-rejoining enzymes"/>
    <property type="match status" value="1"/>
</dbReference>
<comment type="caution">
    <text evidence="7">The sequence shown here is derived from an EMBL/GenBank/DDBJ whole genome shotgun (WGS) entry which is preliminary data.</text>
</comment>
<dbReference type="GO" id="GO:0003677">
    <property type="term" value="F:DNA binding"/>
    <property type="evidence" value="ECO:0007669"/>
    <property type="project" value="UniProtKB-UniRule"/>
</dbReference>
<feature type="domain" description="Core-binding (CB)" evidence="5">
    <location>
        <begin position="3"/>
        <end position="79"/>
    </location>
</feature>
<feature type="domain" description="Tyr recombinase" evidence="4">
    <location>
        <begin position="127"/>
        <end position="301"/>
    </location>
</feature>
<dbReference type="InterPro" id="IPR002104">
    <property type="entry name" value="Integrase_catalytic"/>
</dbReference>
<dbReference type="Gene3D" id="1.10.443.10">
    <property type="entry name" value="Intergrase catalytic core"/>
    <property type="match status" value="1"/>
</dbReference>
<dbReference type="PROSITE" id="PS51900">
    <property type="entry name" value="CB"/>
    <property type="match status" value="1"/>
</dbReference>
<dbReference type="GO" id="GO:0006310">
    <property type="term" value="P:DNA recombination"/>
    <property type="evidence" value="ECO:0007669"/>
    <property type="project" value="UniProtKB-KW"/>
</dbReference>
<keyword evidence="1 3" id="KW-0238">DNA-binding</keyword>
<dbReference type="GO" id="GO:0015074">
    <property type="term" value="P:DNA integration"/>
    <property type="evidence" value="ECO:0007669"/>
    <property type="project" value="InterPro"/>
</dbReference>
<dbReference type="AlphaFoldDB" id="A0AAW6B0L2"/>
<organism evidence="7 8">
    <name type="scientific">Clostridium symbiosum</name>
    <name type="common">Bacteroides symbiosus</name>
    <dbReference type="NCBI Taxonomy" id="1512"/>
    <lineage>
        <taxon>Bacteria</taxon>
        <taxon>Bacillati</taxon>
        <taxon>Bacillota</taxon>
        <taxon>Clostridia</taxon>
        <taxon>Lachnospirales</taxon>
        <taxon>Lachnospiraceae</taxon>
        <taxon>Otoolea</taxon>
    </lineage>
</organism>
<evidence type="ECO:0000313" key="6">
    <source>
        <dbReference type="EMBL" id="MCK0087459.1"/>
    </source>
</evidence>
<evidence type="ECO:0000313" key="7">
    <source>
        <dbReference type="EMBL" id="MDB2002581.1"/>
    </source>
</evidence>
<keyword evidence="2" id="KW-0233">DNA recombination</keyword>
<dbReference type="InterPro" id="IPR013762">
    <property type="entry name" value="Integrase-like_cat_sf"/>
</dbReference>